<reference evidence="2" key="2">
    <citation type="submission" date="2022-01" db="EMBL/GenBank/DDBJ databases">
        <title>Lysobacter chinensis sp. nov., a bacterium isolated from cow dung compost.</title>
        <authorList>
            <person name="Zhou L.Y."/>
        </authorList>
    </citation>
    <scope>NUCLEOTIDE SEQUENCE [LARGE SCALE GENOMIC DNA]</scope>
    <source>
        <strain evidence="2">TLK-CK17</strain>
    </source>
</reference>
<protein>
    <submittedName>
        <fullName evidence="1">Uncharacterized protein</fullName>
    </submittedName>
</protein>
<evidence type="ECO:0000313" key="2">
    <source>
        <dbReference type="Proteomes" id="UP001430796"/>
    </source>
</evidence>
<sequence length="46" mass="4782">MNDLAEDRDTDTAAGAYVAAFAPERGAIAASRVLDHRQERGPAGPA</sequence>
<keyword evidence="2" id="KW-1185">Reference proteome</keyword>
<dbReference type="Proteomes" id="UP001430796">
    <property type="component" value="Unassembled WGS sequence"/>
</dbReference>
<reference evidence="1 2" key="1">
    <citation type="submission" date="2022-01" db="EMBL/GenBank/DDBJ databases">
        <title>Lysobacter chinensis sp. nov., a bacterium isolated from cow dung compost.</title>
        <authorList>
            <person name="Liu Y."/>
        </authorList>
    </citation>
    <scope>NUCLEOTIDE SEQUENCE [LARGE SCALE GENOMIC DNA]</scope>
    <source>
        <strain evidence="1 2">TLK-CK17</strain>
    </source>
</reference>
<accession>A0ABS9HV80</accession>
<dbReference type="EMBL" id="JAKJPO010000007">
    <property type="protein sequence ID" value="MCF7222401.1"/>
    <property type="molecule type" value="Genomic_DNA"/>
</dbReference>
<organism evidence="1 2">
    <name type="scientific">Marilutibacter chinensis</name>
    <dbReference type="NCBI Taxonomy" id="2912247"/>
    <lineage>
        <taxon>Bacteria</taxon>
        <taxon>Pseudomonadati</taxon>
        <taxon>Pseudomonadota</taxon>
        <taxon>Gammaproteobacteria</taxon>
        <taxon>Lysobacterales</taxon>
        <taxon>Lysobacteraceae</taxon>
        <taxon>Marilutibacter</taxon>
    </lineage>
</organism>
<name>A0ABS9HV80_9GAMM</name>
<reference evidence="1 2" key="3">
    <citation type="submission" date="2022-01" db="EMBL/GenBank/DDBJ databases">
        <authorList>
            <person name="Zhou L.Y."/>
        </authorList>
    </citation>
    <scope>NUCLEOTIDE SEQUENCE [LARGE SCALE GENOMIC DNA]</scope>
    <source>
        <strain evidence="1 2">TLK-CK17</strain>
    </source>
</reference>
<gene>
    <name evidence="1" type="ORF">L3V18_11475</name>
</gene>
<dbReference type="RefSeq" id="WP_237054986.1">
    <property type="nucleotide sequence ID" value="NZ_JAKJPO010000007.1"/>
</dbReference>
<evidence type="ECO:0000313" key="1">
    <source>
        <dbReference type="EMBL" id="MCF7222401.1"/>
    </source>
</evidence>
<comment type="caution">
    <text evidence="1">The sequence shown here is derived from an EMBL/GenBank/DDBJ whole genome shotgun (WGS) entry which is preliminary data.</text>
</comment>
<proteinExistence type="predicted"/>